<gene>
    <name evidence="1" type="ORF">UFOPK3516_00880</name>
</gene>
<organism evidence="1">
    <name type="scientific">freshwater metagenome</name>
    <dbReference type="NCBI Taxonomy" id="449393"/>
    <lineage>
        <taxon>unclassified sequences</taxon>
        <taxon>metagenomes</taxon>
        <taxon>ecological metagenomes</taxon>
    </lineage>
</organism>
<evidence type="ECO:0000313" key="1">
    <source>
        <dbReference type="EMBL" id="CAB4899848.1"/>
    </source>
</evidence>
<dbReference type="AlphaFoldDB" id="A0A6J7G0G5"/>
<sequence>MGVGALFFGIDAYRTRDPRMITTEAIDAEVERLKGKKKP</sequence>
<dbReference type="EMBL" id="CAFBMB010000057">
    <property type="protein sequence ID" value="CAB4899848.1"/>
    <property type="molecule type" value="Genomic_DNA"/>
</dbReference>
<protein>
    <submittedName>
        <fullName evidence="1">Unannotated protein</fullName>
    </submittedName>
</protein>
<proteinExistence type="predicted"/>
<name>A0A6J7G0G5_9ZZZZ</name>
<reference evidence="1" key="1">
    <citation type="submission" date="2020-05" db="EMBL/GenBank/DDBJ databases">
        <authorList>
            <person name="Chiriac C."/>
            <person name="Salcher M."/>
            <person name="Ghai R."/>
            <person name="Kavagutti S V."/>
        </authorList>
    </citation>
    <scope>NUCLEOTIDE SEQUENCE</scope>
</reference>
<accession>A0A6J7G0G5</accession>